<gene>
    <name evidence="3" type="ORF">AVEN_129350_1</name>
    <name evidence="2" type="ORF">AVEN_92518_1</name>
</gene>
<evidence type="ECO:0000313" key="4">
    <source>
        <dbReference type="Proteomes" id="UP000499080"/>
    </source>
</evidence>
<dbReference type="AlphaFoldDB" id="A0A4Y2EHH9"/>
<comment type="caution">
    <text evidence="3">The sequence shown here is derived from an EMBL/GenBank/DDBJ whole genome shotgun (WGS) entry which is preliminary data.</text>
</comment>
<dbReference type="InterPro" id="IPR054722">
    <property type="entry name" value="PolX-like_BBD"/>
</dbReference>
<dbReference type="OrthoDB" id="8029976at2759"/>
<dbReference type="EMBL" id="BGPR01000018">
    <property type="protein sequence ID" value="GBL79312.1"/>
    <property type="molecule type" value="Genomic_DNA"/>
</dbReference>
<evidence type="ECO:0000313" key="3">
    <source>
        <dbReference type="EMBL" id="GBM28592.1"/>
    </source>
</evidence>
<evidence type="ECO:0000259" key="1">
    <source>
        <dbReference type="Pfam" id="PF22936"/>
    </source>
</evidence>
<dbReference type="Pfam" id="PF22936">
    <property type="entry name" value="Pol_BBD"/>
    <property type="match status" value="1"/>
</dbReference>
<sequence>MEHRRSEKQKYQSLRSYTSMVEDANSEKVEVTGVCDIVPSLHEDDEDPRNITLSNVLYAPKLGGNLLSIGRIEENGFKVEFLNGEAEVTGKEWRQF</sequence>
<feature type="domain" description="Retrovirus-related Pol polyprotein from transposon TNT 1-94-like beta-barrel" evidence="1">
    <location>
        <begin position="5"/>
        <end position="77"/>
    </location>
</feature>
<organism evidence="3 4">
    <name type="scientific">Araneus ventricosus</name>
    <name type="common">Orbweaver spider</name>
    <name type="synonym">Epeira ventricosa</name>
    <dbReference type="NCBI Taxonomy" id="182803"/>
    <lineage>
        <taxon>Eukaryota</taxon>
        <taxon>Metazoa</taxon>
        <taxon>Ecdysozoa</taxon>
        <taxon>Arthropoda</taxon>
        <taxon>Chelicerata</taxon>
        <taxon>Arachnida</taxon>
        <taxon>Araneae</taxon>
        <taxon>Araneomorphae</taxon>
        <taxon>Entelegynae</taxon>
        <taxon>Araneoidea</taxon>
        <taxon>Araneidae</taxon>
        <taxon>Araneus</taxon>
    </lineage>
</organism>
<reference evidence="3 4" key="1">
    <citation type="journal article" date="2019" name="Sci. Rep.">
        <title>Orb-weaving spider Araneus ventricosus genome elucidates the spidroin gene catalogue.</title>
        <authorList>
            <person name="Kono N."/>
            <person name="Nakamura H."/>
            <person name="Ohtoshi R."/>
            <person name="Moran D.A.P."/>
            <person name="Shinohara A."/>
            <person name="Yoshida Y."/>
            <person name="Fujiwara M."/>
            <person name="Mori M."/>
            <person name="Tomita M."/>
            <person name="Arakawa K."/>
        </authorList>
    </citation>
    <scope>NUCLEOTIDE SEQUENCE [LARGE SCALE GENOMIC DNA]</scope>
</reference>
<dbReference type="EMBL" id="BGPR01092813">
    <property type="protein sequence ID" value="GBM28592.1"/>
    <property type="molecule type" value="Genomic_DNA"/>
</dbReference>
<evidence type="ECO:0000313" key="2">
    <source>
        <dbReference type="EMBL" id="GBL79312.1"/>
    </source>
</evidence>
<accession>A0A4Y2EHH9</accession>
<dbReference type="Proteomes" id="UP000499080">
    <property type="component" value="Unassembled WGS sequence"/>
</dbReference>
<proteinExistence type="predicted"/>
<name>A0A4Y2EHH9_ARAVE</name>
<protein>
    <recommendedName>
        <fullName evidence="1">Retrovirus-related Pol polyprotein from transposon TNT 1-94-like beta-barrel domain-containing protein</fullName>
    </recommendedName>
</protein>
<keyword evidence="4" id="KW-1185">Reference proteome</keyword>